<feature type="domain" description="Tex protein YqgF-like" evidence="1">
    <location>
        <begin position="1"/>
        <end position="36"/>
    </location>
</feature>
<proteinExistence type="predicted"/>
<dbReference type="PANTHER" id="PTHR10724">
    <property type="entry name" value="30S RIBOSOMAL PROTEIN S1"/>
    <property type="match status" value="1"/>
</dbReference>
<dbReference type="GO" id="GO:0006412">
    <property type="term" value="P:translation"/>
    <property type="evidence" value="ECO:0007669"/>
    <property type="project" value="TreeGrafter"/>
</dbReference>
<dbReference type="Pfam" id="PF16921">
    <property type="entry name" value="Tex_YqgF"/>
    <property type="match status" value="1"/>
</dbReference>
<gene>
    <name evidence="2" type="ORF">NLF92_13425</name>
</gene>
<dbReference type="EMBL" id="JANATA010000238">
    <property type="protein sequence ID" value="MCP3429936.1"/>
    <property type="molecule type" value="Genomic_DNA"/>
</dbReference>
<dbReference type="AlphaFoldDB" id="A0AA41X5N0"/>
<feature type="non-terminal residue" evidence="2">
    <location>
        <position position="1"/>
    </location>
</feature>
<dbReference type="SUPFAM" id="SSF53098">
    <property type="entry name" value="Ribonuclease H-like"/>
    <property type="match status" value="1"/>
</dbReference>
<keyword evidence="3" id="KW-1185">Reference proteome</keyword>
<evidence type="ECO:0000313" key="2">
    <source>
        <dbReference type="EMBL" id="MCP3429936.1"/>
    </source>
</evidence>
<name>A0AA41X5N0_9ALTE</name>
<evidence type="ECO:0000313" key="3">
    <source>
        <dbReference type="Proteomes" id="UP001165413"/>
    </source>
</evidence>
<evidence type="ECO:0000259" key="1">
    <source>
        <dbReference type="Pfam" id="PF16921"/>
    </source>
</evidence>
<dbReference type="PANTHER" id="PTHR10724:SF10">
    <property type="entry name" value="S1 RNA-BINDING DOMAIN-CONTAINING PROTEIN 1"/>
    <property type="match status" value="1"/>
</dbReference>
<protein>
    <submittedName>
        <fullName evidence="2">RNA-binding transcriptional accessory protein</fullName>
    </submittedName>
</protein>
<dbReference type="InterPro" id="IPR032639">
    <property type="entry name" value="Tex_YqgF"/>
</dbReference>
<dbReference type="GO" id="GO:0005829">
    <property type="term" value="C:cytosol"/>
    <property type="evidence" value="ECO:0007669"/>
    <property type="project" value="TreeGrafter"/>
</dbReference>
<sequence>SEAGASVYSASELASAELPELDVSIRGAVSIARRLQDPLAELVKIDPKSIGVGQYQHDVNQTGLAKTLEAVVEDCVNSVGVDV</sequence>
<dbReference type="GO" id="GO:0003735">
    <property type="term" value="F:structural constituent of ribosome"/>
    <property type="evidence" value="ECO:0007669"/>
    <property type="project" value="TreeGrafter"/>
</dbReference>
<reference evidence="2" key="1">
    <citation type="submission" date="2022-07" db="EMBL/GenBank/DDBJ databases">
        <title>Characterization of the Novel Bacterium Alteromonas immobilis LMIT006 and Alteromonas gregis LMIT007.</title>
        <authorList>
            <person name="Lin X."/>
        </authorList>
    </citation>
    <scope>NUCLEOTIDE SEQUENCE</scope>
    <source>
        <strain evidence="2">LMIT007</strain>
    </source>
</reference>
<dbReference type="Gene3D" id="1.10.3500.10">
    <property type="entry name" value="Tex N-terminal region-like"/>
    <property type="match status" value="1"/>
</dbReference>
<feature type="non-terminal residue" evidence="2">
    <location>
        <position position="83"/>
    </location>
</feature>
<organism evidence="2 3">
    <name type="scientific">Opacimonas viscosa</name>
    <dbReference type="NCBI Taxonomy" id="2961944"/>
    <lineage>
        <taxon>Bacteria</taxon>
        <taxon>Pseudomonadati</taxon>
        <taxon>Pseudomonadota</taxon>
        <taxon>Gammaproteobacteria</taxon>
        <taxon>Alteromonadales</taxon>
        <taxon>Alteromonadaceae</taxon>
        <taxon>Opacimonas</taxon>
    </lineage>
</organism>
<accession>A0AA41X5N0</accession>
<comment type="caution">
    <text evidence="2">The sequence shown here is derived from an EMBL/GenBank/DDBJ whole genome shotgun (WGS) entry which is preliminary data.</text>
</comment>
<dbReference type="Proteomes" id="UP001165413">
    <property type="component" value="Unassembled WGS sequence"/>
</dbReference>
<dbReference type="InterPro" id="IPR050437">
    <property type="entry name" value="Ribos_protein_bS1-like"/>
</dbReference>
<dbReference type="InterPro" id="IPR023323">
    <property type="entry name" value="Tex-like_dom_sf"/>
</dbReference>
<dbReference type="InterPro" id="IPR012337">
    <property type="entry name" value="RNaseH-like_sf"/>
</dbReference>
<dbReference type="GO" id="GO:0003729">
    <property type="term" value="F:mRNA binding"/>
    <property type="evidence" value="ECO:0007669"/>
    <property type="project" value="TreeGrafter"/>
</dbReference>